<keyword evidence="1" id="KW-0812">Transmembrane</keyword>
<evidence type="ECO:0000256" key="1">
    <source>
        <dbReference type="SAM" id="Phobius"/>
    </source>
</evidence>
<feature type="transmembrane region" description="Helical" evidence="1">
    <location>
        <begin position="79"/>
        <end position="100"/>
    </location>
</feature>
<evidence type="ECO:0000313" key="2">
    <source>
        <dbReference type="EMBL" id="KAF2739155.1"/>
    </source>
</evidence>
<organism evidence="2 3">
    <name type="scientific">Polyplosphaeria fusca</name>
    <dbReference type="NCBI Taxonomy" id="682080"/>
    <lineage>
        <taxon>Eukaryota</taxon>
        <taxon>Fungi</taxon>
        <taxon>Dikarya</taxon>
        <taxon>Ascomycota</taxon>
        <taxon>Pezizomycotina</taxon>
        <taxon>Dothideomycetes</taxon>
        <taxon>Pleosporomycetidae</taxon>
        <taxon>Pleosporales</taxon>
        <taxon>Tetraplosphaeriaceae</taxon>
        <taxon>Polyplosphaeria</taxon>
    </lineage>
</organism>
<name>A0A9P4V862_9PLEO</name>
<reference evidence="2" key="1">
    <citation type="journal article" date="2020" name="Stud. Mycol.">
        <title>101 Dothideomycetes genomes: a test case for predicting lifestyles and emergence of pathogens.</title>
        <authorList>
            <person name="Haridas S."/>
            <person name="Albert R."/>
            <person name="Binder M."/>
            <person name="Bloem J."/>
            <person name="Labutti K."/>
            <person name="Salamov A."/>
            <person name="Andreopoulos B."/>
            <person name="Baker S."/>
            <person name="Barry K."/>
            <person name="Bills G."/>
            <person name="Bluhm B."/>
            <person name="Cannon C."/>
            <person name="Castanera R."/>
            <person name="Culley D."/>
            <person name="Daum C."/>
            <person name="Ezra D."/>
            <person name="Gonzalez J."/>
            <person name="Henrissat B."/>
            <person name="Kuo A."/>
            <person name="Liang C."/>
            <person name="Lipzen A."/>
            <person name="Lutzoni F."/>
            <person name="Magnuson J."/>
            <person name="Mondo S."/>
            <person name="Nolan M."/>
            <person name="Ohm R."/>
            <person name="Pangilinan J."/>
            <person name="Park H.-J."/>
            <person name="Ramirez L."/>
            <person name="Alfaro M."/>
            <person name="Sun H."/>
            <person name="Tritt A."/>
            <person name="Yoshinaga Y."/>
            <person name="Zwiers L.-H."/>
            <person name="Turgeon B."/>
            <person name="Goodwin S."/>
            <person name="Spatafora J."/>
            <person name="Crous P."/>
            <person name="Grigoriev I."/>
        </authorList>
    </citation>
    <scope>NUCLEOTIDE SEQUENCE</scope>
    <source>
        <strain evidence="2">CBS 125425</strain>
    </source>
</reference>
<comment type="caution">
    <text evidence="2">The sequence shown here is derived from an EMBL/GenBank/DDBJ whole genome shotgun (WGS) entry which is preliminary data.</text>
</comment>
<gene>
    <name evidence="2" type="ORF">EJ04DRAFT_508880</name>
</gene>
<sequence>MPRKAASPTAAFAAGGLVFMTILSMTDLGLAAAAVAHDHSKIGVAHLVVSTFSLVLASCTCCGICLISGRNGGEDRQAVTCAVLFFNMFLYIAMVIPLSVNHVSKPDIRAGQGQFFNKSLEDNEAKLALTSHPYYGMFVVDLIMICKTAFGFIVLLIAAGCSS</sequence>
<feature type="transmembrane region" description="Helical" evidence="1">
    <location>
        <begin position="43"/>
        <end position="67"/>
    </location>
</feature>
<feature type="transmembrane region" description="Helical" evidence="1">
    <location>
        <begin position="134"/>
        <end position="159"/>
    </location>
</feature>
<dbReference type="Proteomes" id="UP000799444">
    <property type="component" value="Unassembled WGS sequence"/>
</dbReference>
<accession>A0A9P4V862</accession>
<evidence type="ECO:0000313" key="3">
    <source>
        <dbReference type="Proteomes" id="UP000799444"/>
    </source>
</evidence>
<dbReference type="AlphaFoldDB" id="A0A9P4V862"/>
<dbReference type="EMBL" id="ML996105">
    <property type="protein sequence ID" value="KAF2739155.1"/>
    <property type="molecule type" value="Genomic_DNA"/>
</dbReference>
<proteinExistence type="predicted"/>
<keyword evidence="1" id="KW-1133">Transmembrane helix</keyword>
<keyword evidence="1" id="KW-0472">Membrane</keyword>
<protein>
    <submittedName>
        <fullName evidence="2">Uncharacterized protein</fullName>
    </submittedName>
</protein>
<keyword evidence="3" id="KW-1185">Reference proteome</keyword>
<dbReference type="OrthoDB" id="2927405at2759"/>